<gene>
    <name evidence="2" type="ORF">DCF19_07165</name>
</gene>
<accession>A0A2W4Y5Z7</accession>
<feature type="domain" description="DUF6883" evidence="1">
    <location>
        <begin position="6"/>
        <end position="105"/>
    </location>
</feature>
<name>A0A2W4Y5Z7_9CYAN</name>
<proteinExistence type="predicted"/>
<reference evidence="2 3" key="2">
    <citation type="submission" date="2018-06" db="EMBL/GenBank/DDBJ databases">
        <title>Metagenomic assembly of (sub)arctic Cyanobacteria and their associated microbiome from non-axenic cultures.</title>
        <authorList>
            <person name="Baurain D."/>
        </authorList>
    </citation>
    <scope>NUCLEOTIDE SEQUENCE [LARGE SCALE GENOMIC DNA]</scope>
    <source>
        <strain evidence="2">ULC066bin1</strain>
    </source>
</reference>
<dbReference type="InterPro" id="IPR049250">
    <property type="entry name" value="DUF6883"/>
</dbReference>
<dbReference type="AlphaFoldDB" id="A0A2W4Y5Z7"/>
<protein>
    <recommendedName>
        <fullName evidence="1">DUF6883 domain-containing protein</fullName>
    </recommendedName>
</protein>
<evidence type="ECO:0000313" key="2">
    <source>
        <dbReference type="EMBL" id="PZO42365.1"/>
    </source>
</evidence>
<dbReference type="Pfam" id="PF21814">
    <property type="entry name" value="DUF6883"/>
    <property type="match status" value="1"/>
</dbReference>
<dbReference type="EMBL" id="QBML01000007">
    <property type="protein sequence ID" value="PZO42365.1"/>
    <property type="molecule type" value="Genomic_DNA"/>
</dbReference>
<evidence type="ECO:0000259" key="1">
    <source>
        <dbReference type="Pfam" id="PF21814"/>
    </source>
</evidence>
<organism evidence="2 3">
    <name type="scientific">Pseudanabaena frigida</name>
    <dbReference type="NCBI Taxonomy" id="945775"/>
    <lineage>
        <taxon>Bacteria</taxon>
        <taxon>Bacillati</taxon>
        <taxon>Cyanobacteriota</taxon>
        <taxon>Cyanophyceae</taxon>
        <taxon>Pseudanabaenales</taxon>
        <taxon>Pseudanabaenaceae</taxon>
        <taxon>Pseudanabaena</taxon>
    </lineage>
</organism>
<reference evidence="2 3" key="1">
    <citation type="submission" date="2018-04" db="EMBL/GenBank/DDBJ databases">
        <authorList>
            <person name="Go L.Y."/>
            <person name="Mitchell J.A."/>
        </authorList>
    </citation>
    <scope>NUCLEOTIDE SEQUENCE [LARGE SCALE GENOMIC DNA]</scope>
    <source>
        <strain evidence="2">ULC066bin1</strain>
    </source>
</reference>
<dbReference type="Proteomes" id="UP000249467">
    <property type="component" value="Unassembled WGS sequence"/>
</dbReference>
<evidence type="ECO:0000313" key="3">
    <source>
        <dbReference type="Proteomes" id="UP000249467"/>
    </source>
</evidence>
<comment type="caution">
    <text evidence="2">The sequence shown here is derived from an EMBL/GenBank/DDBJ whole genome shotgun (WGS) entry which is preliminary data.</text>
</comment>
<sequence>MKIPDDAVIPDGKITHYLLVLKAKDDKSQYLAQAGFTQDNPDLLKVAIRELANNVEAIPDIQNEYGLFFLVIGEITGLDNRQLSVTTVWLQRAIDQKFQFITLKPYKERKS</sequence>